<dbReference type="InterPro" id="IPR055377">
    <property type="entry name" value="GH3_M"/>
</dbReference>
<comment type="caution">
    <text evidence="5">The sequence shown here is derived from an EMBL/GenBank/DDBJ whole genome shotgun (WGS) entry which is preliminary data.</text>
</comment>
<dbReference type="PANTHER" id="PTHR31901">
    <property type="entry name" value="GH3 DOMAIN-CONTAINING PROTEIN"/>
    <property type="match status" value="1"/>
</dbReference>
<dbReference type="Pfam" id="PF23571">
    <property type="entry name" value="GH3_M"/>
    <property type="match status" value="1"/>
</dbReference>
<dbReference type="OrthoDB" id="10004661at2759"/>
<accession>A0A5A7R7K3</accession>
<dbReference type="EMBL" id="BKCP01010181">
    <property type="protein sequence ID" value="GER52241.1"/>
    <property type="molecule type" value="Genomic_DNA"/>
</dbReference>
<dbReference type="PANTHER" id="PTHR31901:SF96">
    <property type="entry name" value="INDOLE-3-ACETIC ACID-AMIDO SYNTHETASE GH3.1-RELATED"/>
    <property type="match status" value="1"/>
</dbReference>
<feature type="domain" description="GH3 middle" evidence="3">
    <location>
        <begin position="253"/>
        <end position="322"/>
    </location>
</feature>
<dbReference type="Pfam" id="PF23572">
    <property type="entry name" value="GH3_C"/>
    <property type="match status" value="1"/>
</dbReference>
<organism evidence="5 6">
    <name type="scientific">Striga asiatica</name>
    <name type="common">Asiatic witchweed</name>
    <name type="synonym">Buchnera asiatica</name>
    <dbReference type="NCBI Taxonomy" id="4170"/>
    <lineage>
        <taxon>Eukaryota</taxon>
        <taxon>Viridiplantae</taxon>
        <taxon>Streptophyta</taxon>
        <taxon>Embryophyta</taxon>
        <taxon>Tracheophyta</taxon>
        <taxon>Spermatophyta</taxon>
        <taxon>Magnoliopsida</taxon>
        <taxon>eudicotyledons</taxon>
        <taxon>Gunneridae</taxon>
        <taxon>Pentapetalae</taxon>
        <taxon>asterids</taxon>
        <taxon>lamiids</taxon>
        <taxon>Lamiales</taxon>
        <taxon>Orobanchaceae</taxon>
        <taxon>Buchnereae</taxon>
        <taxon>Striga</taxon>
    </lineage>
</organism>
<dbReference type="Proteomes" id="UP000325081">
    <property type="component" value="Unassembled WGS sequence"/>
</dbReference>
<keyword evidence="6" id="KW-1185">Reference proteome</keyword>
<evidence type="ECO:0000256" key="1">
    <source>
        <dbReference type="ARBA" id="ARBA00008068"/>
    </source>
</evidence>
<keyword evidence="2" id="KW-0436">Ligase</keyword>
<name>A0A5A7R7K3_STRAF</name>
<evidence type="ECO:0000256" key="2">
    <source>
        <dbReference type="ARBA" id="ARBA00022598"/>
    </source>
</evidence>
<evidence type="ECO:0000313" key="5">
    <source>
        <dbReference type="EMBL" id="GER52241.1"/>
    </source>
</evidence>
<protein>
    <submittedName>
        <fullName evidence="5">Auxin-responsive GH3 family protein</fullName>
    </submittedName>
</protein>
<proteinExistence type="inferred from homology"/>
<feature type="domain" description="GH3 C-terminal" evidence="4">
    <location>
        <begin position="338"/>
        <end position="457"/>
    </location>
</feature>
<reference evidence="6" key="1">
    <citation type="journal article" date="2019" name="Curr. Biol.">
        <title>Genome Sequence of Striga asiatica Provides Insight into the Evolution of Plant Parasitism.</title>
        <authorList>
            <person name="Yoshida S."/>
            <person name="Kim S."/>
            <person name="Wafula E.K."/>
            <person name="Tanskanen J."/>
            <person name="Kim Y.M."/>
            <person name="Honaas L."/>
            <person name="Yang Z."/>
            <person name="Spallek T."/>
            <person name="Conn C.E."/>
            <person name="Ichihashi Y."/>
            <person name="Cheong K."/>
            <person name="Cui S."/>
            <person name="Der J.P."/>
            <person name="Gundlach H."/>
            <person name="Jiao Y."/>
            <person name="Hori C."/>
            <person name="Ishida J.K."/>
            <person name="Kasahara H."/>
            <person name="Kiba T."/>
            <person name="Kim M.S."/>
            <person name="Koo N."/>
            <person name="Laohavisit A."/>
            <person name="Lee Y.H."/>
            <person name="Lumba S."/>
            <person name="McCourt P."/>
            <person name="Mortimer J.C."/>
            <person name="Mutuku J.M."/>
            <person name="Nomura T."/>
            <person name="Sasaki-Sekimoto Y."/>
            <person name="Seto Y."/>
            <person name="Wang Y."/>
            <person name="Wakatake T."/>
            <person name="Sakakibara H."/>
            <person name="Demura T."/>
            <person name="Yamaguchi S."/>
            <person name="Yoneyama K."/>
            <person name="Manabe R.I."/>
            <person name="Nelson D.C."/>
            <person name="Schulman A.H."/>
            <person name="Timko M.P."/>
            <person name="dePamphilis C.W."/>
            <person name="Choi D."/>
            <person name="Shirasu K."/>
        </authorList>
    </citation>
    <scope>NUCLEOTIDE SEQUENCE [LARGE SCALE GENOMIC DNA]</scope>
    <source>
        <strain evidence="6">cv. UVA1</strain>
    </source>
</reference>
<dbReference type="GO" id="GO:0016881">
    <property type="term" value="F:acid-amino acid ligase activity"/>
    <property type="evidence" value="ECO:0007669"/>
    <property type="project" value="TreeGrafter"/>
</dbReference>
<dbReference type="AlphaFoldDB" id="A0A5A7R7K3"/>
<gene>
    <name evidence="5" type="ORF">STAS_29681</name>
</gene>
<dbReference type="InterPro" id="IPR004993">
    <property type="entry name" value="GH3"/>
</dbReference>
<dbReference type="Pfam" id="PF03321">
    <property type="entry name" value="GH3"/>
    <property type="match status" value="2"/>
</dbReference>
<dbReference type="GO" id="GO:0005737">
    <property type="term" value="C:cytoplasm"/>
    <property type="evidence" value="ECO:0007669"/>
    <property type="project" value="TreeGrafter"/>
</dbReference>
<dbReference type="InterPro" id="IPR055378">
    <property type="entry name" value="GH3_C"/>
</dbReference>
<comment type="similarity">
    <text evidence="1">Belongs to the IAA-amido conjugating enzyme family.</text>
</comment>
<sequence>MATNSISSFSSSLSLMGPPNLQLIEDMTRDAEEVQQNVLSQILTQNAETEYLKGLGVDGATDRETFKSKVPISGTFTARQSFPYSAYTSPNEAILCLDTHQSTYAQLLCGLYEREQVLSIGASFASTLLLVIKFLELNWQQLAQNIRAGSVDPNLTHASTRQALARTMRPDPDLADLITRECACSNWKGIIARIWPNVKYLDVIATGPMAQYIPALNHYSGGLPIASTIYVSSECFFGINLNPLRTPPEASSYTLMPHMAYFEFLPHGRGGEGPIDLVNVELGKEYEVVVTTRTGLYRYRMGDVLRVSGFHNRAPQFVFIGRKSVLSSVNGEKVDEAELQAAVEVAAAVLAMECGTGLVDYTSRTDNTVSPGHYIVYWELQEKGSQACGDVLAKCCLGVEESFNWVYRMMRAADRSIGPLEIRVVRKGSFDELMEHAISRGASLSQYKVPRCVRSKEMADLLDSRVVSTHFSPSMPHWIPEKPL</sequence>
<evidence type="ECO:0000259" key="4">
    <source>
        <dbReference type="Pfam" id="PF23572"/>
    </source>
</evidence>
<evidence type="ECO:0000313" key="6">
    <source>
        <dbReference type="Proteomes" id="UP000325081"/>
    </source>
</evidence>
<evidence type="ECO:0000259" key="3">
    <source>
        <dbReference type="Pfam" id="PF23571"/>
    </source>
</evidence>